<keyword evidence="2 3" id="KW-0326">Glycosidase</keyword>
<dbReference type="InterPro" id="IPR018087">
    <property type="entry name" value="Glyco_hydro_5_CS"/>
</dbReference>
<dbReference type="GO" id="GO:0004553">
    <property type="term" value="F:hydrolase activity, hydrolyzing O-glycosyl compounds"/>
    <property type="evidence" value="ECO:0007669"/>
    <property type="project" value="InterPro"/>
</dbReference>
<organism evidence="4 5">
    <name type="scientific">Capsulimonas corticalis</name>
    <dbReference type="NCBI Taxonomy" id="2219043"/>
    <lineage>
        <taxon>Bacteria</taxon>
        <taxon>Bacillati</taxon>
        <taxon>Armatimonadota</taxon>
        <taxon>Armatimonadia</taxon>
        <taxon>Capsulimonadales</taxon>
        <taxon>Capsulimonadaceae</taxon>
        <taxon>Capsulimonas</taxon>
    </lineage>
</organism>
<dbReference type="OrthoDB" id="9800955at2"/>
<proteinExistence type="inferred from homology"/>
<evidence type="ECO:0000256" key="2">
    <source>
        <dbReference type="ARBA" id="ARBA00023295"/>
    </source>
</evidence>
<dbReference type="Proteomes" id="UP000287394">
    <property type="component" value="Chromosome"/>
</dbReference>
<dbReference type="InterPro" id="IPR017853">
    <property type="entry name" value="GH"/>
</dbReference>
<dbReference type="KEGG" id="ccot:CCAX7_30320"/>
<accession>A0A402CSS0</accession>
<keyword evidence="1 3" id="KW-0378">Hydrolase</keyword>
<dbReference type="Pfam" id="PF00150">
    <property type="entry name" value="Cellulase"/>
    <property type="match status" value="1"/>
</dbReference>
<evidence type="ECO:0000313" key="4">
    <source>
        <dbReference type="EMBL" id="BDI30981.1"/>
    </source>
</evidence>
<comment type="similarity">
    <text evidence="3">Belongs to the glycosyl hydrolase 5 (cellulase A) family.</text>
</comment>
<dbReference type="SUPFAM" id="SSF51445">
    <property type="entry name" value="(Trans)glycosidases"/>
    <property type="match status" value="1"/>
</dbReference>
<evidence type="ECO:0000313" key="5">
    <source>
        <dbReference type="Proteomes" id="UP000287394"/>
    </source>
</evidence>
<evidence type="ECO:0000256" key="1">
    <source>
        <dbReference type="ARBA" id="ARBA00022801"/>
    </source>
</evidence>
<dbReference type="AlphaFoldDB" id="A0A402CSS0"/>
<sequence>MNPRPLCVLALAAAAPLALTAPARAATTLVSPSLQASVDLSEVTFTYKLATAAGSDGGNVNIQIFLQNLDTGKYVTLSPREVNGTPIKIPLLPDGSDNTGTFQVTAPIGRYGGGKVVLFAEGSSFTKPVATFTVPPMNFTVKTDAVRVTAPTLTVDMQAVQAPATDGKLHVPYTVKYPANFTNTKNVFWVMIKGKGVFKQQYAKMTQAVHKTEKGDEFEQINGEFIVDMPAQPGVYNANLGLFDANWKMYQWVYPGVDFDQGDWVVRADPSHYPNITHALTPGKAPFFLGGNYGNAIATIGSAANDTPTFFKLLRAEAGLTVLRTNFDPERYEAETLYRKKVSQIVENMLSAGVVPCLSPQDMPPGASLEERAAKLEVVDKRMATDFAGKPVIFDVLNEPHEYTTWAQWKPVAVSLARAVKAANPKAFVVVESEGFAEDMSAASESPIGEGLVDLYGWHSYHASLAELPKKAGHGIPVWLEEYHNTGAAFHAELPKIPNLKGLAAWAWTTPGQDGLPLVKSVNGAELTLSASGEKIAAYYRHWRDGETVSADADVADASPVTPAPPAGGYSGGIPPPQSGLTVEQVREIARQVFVEMSKKQGKK</sequence>
<dbReference type="Gene3D" id="3.20.20.80">
    <property type="entry name" value="Glycosidases"/>
    <property type="match status" value="1"/>
</dbReference>
<reference evidence="4 5" key="1">
    <citation type="journal article" date="2019" name="Int. J. Syst. Evol. Microbiol.">
        <title>Capsulimonas corticalis gen. nov., sp. nov., an aerobic capsulated bacterium, of a novel bacterial order, Capsulimonadales ord. nov., of the class Armatimonadia of the phylum Armatimonadetes.</title>
        <authorList>
            <person name="Li J."/>
            <person name="Kudo C."/>
            <person name="Tonouchi A."/>
        </authorList>
    </citation>
    <scope>NUCLEOTIDE SEQUENCE [LARGE SCALE GENOMIC DNA]</scope>
    <source>
        <strain evidence="4 5">AX-7</strain>
    </source>
</reference>
<protein>
    <submittedName>
        <fullName evidence="4">Uncharacterized protein</fullName>
    </submittedName>
</protein>
<keyword evidence="5" id="KW-1185">Reference proteome</keyword>
<dbReference type="InterPro" id="IPR001547">
    <property type="entry name" value="Glyco_hydro_5"/>
</dbReference>
<dbReference type="GO" id="GO:0000272">
    <property type="term" value="P:polysaccharide catabolic process"/>
    <property type="evidence" value="ECO:0007669"/>
    <property type="project" value="InterPro"/>
</dbReference>
<name>A0A402CSS0_9BACT</name>
<dbReference type="RefSeq" id="WP_119320442.1">
    <property type="nucleotide sequence ID" value="NZ_AP025739.1"/>
</dbReference>
<gene>
    <name evidence="4" type="ORF">CCAX7_30320</name>
</gene>
<dbReference type="PROSITE" id="PS00659">
    <property type="entry name" value="GLYCOSYL_HYDROL_F5"/>
    <property type="match status" value="1"/>
</dbReference>
<evidence type="ECO:0000256" key="3">
    <source>
        <dbReference type="RuleBase" id="RU361153"/>
    </source>
</evidence>
<dbReference type="EMBL" id="AP025739">
    <property type="protein sequence ID" value="BDI30981.1"/>
    <property type="molecule type" value="Genomic_DNA"/>
</dbReference>